<evidence type="ECO:0000313" key="4">
    <source>
        <dbReference type="EMBL" id="WAR43481.1"/>
    </source>
</evidence>
<dbReference type="InterPro" id="IPR052016">
    <property type="entry name" value="Bact_Sigma-Reg"/>
</dbReference>
<dbReference type="InterPro" id="IPR001789">
    <property type="entry name" value="Sig_transdc_resp-reg_receiver"/>
</dbReference>
<comment type="caution">
    <text evidence="2">Lacks conserved residue(s) required for the propagation of feature annotation.</text>
</comment>
<evidence type="ECO:0000313" key="5">
    <source>
        <dbReference type="Proteomes" id="UP001162780"/>
    </source>
</evidence>
<sequence length="555" mass="62056">MATVLLIEDESCKQDGLAEFLARVGYQCHSVVSIQQAADFIRTGGCLDLLMVSTPVNVSEQLASILTEVAGYLPLVVVGERGQDDFIDDYLKIGVDGFVFRPLDQRLLRMSVESALRMGRLDRRVRQQRRQLADFSQQMDLEQEVAFKIYQNVLQSNYLHTGVIKSFMSPMALFNGDLLLAERTPDNNLYVLLGDFTGHGLSASVAAMPVADIFYGMARKGFALADLVQEINARLYRVLPTNRFLAATAVALYPDSKSLSLITCGLPEHFLVNDLDGSHKVIPSKNIPLGIQRTLELEEQSFSVARHHHLYLMTDGVFDAPNSQGEAFGTERITAALCRRAASGFDSLRAMLDEHTADLKQQDDISFVKLICDVDDVPWQCAIAERLDRPTQALNWKTSMELEIDALRLLNPVPVLVDALMEIQGLQQYRQSIFLIISELFANALDHGLLKLDSAIKTSPEGFMRFYQMKEERLQGLQVGKICLLFSHKPTDKGGQLTIEVSDSGDGFNWQGFQHDLRDNLGFCGRGLKLLETLCSRVTFHGKGNRVTAVFDWLR</sequence>
<reference evidence="4" key="1">
    <citation type="submission" date="2022-11" db="EMBL/GenBank/DDBJ databases">
        <title>Methylomonas rapida sp. nov., Carotenoid-Producing Obligate Methanotrophs with High Growth Characteristics and Biotechnological Potential.</title>
        <authorList>
            <person name="Tikhonova E.N."/>
            <person name="Suleimanov R.Z."/>
            <person name="Miroshnikov K."/>
            <person name="Oshkin I.Y."/>
            <person name="Belova S.E."/>
            <person name="Danilova O.V."/>
            <person name="Ashikhmin A."/>
            <person name="Konopkin A."/>
            <person name="But S.Y."/>
            <person name="Khmelenina V.N."/>
            <person name="Kuznetsov N."/>
            <person name="Pimenov N.V."/>
            <person name="Dedysh S.N."/>
        </authorList>
    </citation>
    <scope>NUCLEOTIDE SEQUENCE</scope>
    <source>
        <strain evidence="4">MP1</strain>
    </source>
</reference>
<evidence type="ECO:0000256" key="1">
    <source>
        <dbReference type="ARBA" id="ARBA00022801"/>
    </source>
</evidence>
<dbReference type="PANTHER" id="PTHR43156:SF2">
    <property type="entry name" value="STAGE II SPORULATION PROTEIN E"/>
    <property type="match status" value="1"/>
</dbReference>
<evidence type="ECO:0000259" key="3">
    <source>
        <dbReference type="PROSITE" id="PS50110"/>
    </source>
</evidence>
<dbReference type="Proteomes" id="UP001162780">
    <property type="component" value="Chromosome"/>
</dbReference>
<keyword evidence="5" id="KW-1185">Reference proteome</keyword>
<dbReference type="SUPFAM" id="SSF55874">
    <property type="entry name" value="ATPase domain of HSP90 chaperone/DNA topoisomerase II/histidine kinase"/>
    <property type="match status" value="1"/>
</dbReference>
<dbReference type="SMART" id="SM00331">
    <property type="entry name" value="PP2C_SIG"/>
    <property type="match status" value="1"/>
</dbReference>
<dbReference type="PANTHER" id="PTHR43156">
    <property type="entry name" value="STAGE II SPORULATION PROTEIN E-RELATED"/>
    <property type="match status" value="1"/>
</dbReference>
<dbReference type="InterPro" id="IPR001932">
    <property type="entry name" value="PPM-type_phosphatase-like_dom"/>
</dbReference>
<feature type="domain" description="Response regulatory" evidence="3">
    <location>
        <begin position="3"/>
        <end position="116"/>
    </location>
</feature>
<dbReference type="SUPFAM" id="SSF81606">
    <property type="entry name" value="PP2C-like"/>
    <property type="match status" value="1"/>
</dbReference>
<dbReference type="InterPro" id="IPR036457">
    <property type="entry name" value="PPM-type-like_dom_sf"/>
</dbReference>
<dbReference type="Gene3D" id="3.30.565.10">
    <property type="entry name" value="Histidine kinase-like ATPase, C-terminal domain"/>
    <property type="match status" value="1"/>
</dbReference>
<accession>A0ABY7GGW8</accession>
<proteinExistence type="predicted"/>
<dbReference type="Gene3D" id="3.60.40.10">
    <property type="entry name" value="PPM-type phosphatase domain"/>
    <property type="match status" value="1"/>
</dbReference>
<dbReference type="SUPFAM" id="SSF52172">
    <property type="entry name" value="CheY-like"/>
    <property type="match status" value="1"/>
</dbReference>
<name>A0ABY7GGW8_9GAMM</name>
<dbReference type="RefSeq" id="WP_255188449.1">
    <property type="nucleotide sequence ID" value="NZ_CP113517.1"/>
</dbReference>
<dbReference type="EMBL" id="CP113517">
    <property type="protein sequence ID" value="WAR43481.1"/>
    <property type="molecule type" value="Genomic_DNA"/>
</dbReference>
<dbReference type="CDD" id="cd16936">
    <property type="entry name" value="HATPase_RsbW-like"/>
    <property type="match status" value="1"/>
</dbReference>
<gene>
    <name evidence="4" type="ORF">NM686_013970</name>
</gene>
<dbReference type="InterPro" id="IPR003594">
    <property type="entry name" value="HATPase_dom"/>
</dbReference>
<protein>
    <submittedName>
        <fullName evidence="4">SpoIIE family protein phosphatase</fullName>
    </submittedName>
</protein>
<organism evidence="4 5">
    <name type="scientific">Methylomonas rapida</name>
    <dbReference type="NCBI Taxonomy" id="2963939"/>
    <lineage>
        <taxon>Bacteria</taxon>
        <taxon>Pseudomonadati</taxon>
        <taxon>Pseudomonadota</taxon>
        <taxon>Gammaproteobacteria</taxon>
        <taxon>Methylococcales</taxon>
        <taxon>Methylococcaceae</taxon>
        <taxon>Methylomonas</taxon>
    </lineage>
</organism>
<dbReference type="PROSITE" id="PS50110">
    <property type="entry name" value="RESPONSE_REGULATORY"/>
    <property type="match status" value="1"/>
</dbReference>
<dbReference type="Pfam" id="PF07228">
    <property type="entry name" value="SpoIIE"/>
    <property type="match status" value="1"/>
</dbReference>
<dbReference type="Pfam" id="PF13581">
    <property type="entry name" value="HATPase_c_2"/>
    <property type="match status" value="1"/>
</dbReference>
<dbReference type="Gene3D" id="3.40.50.2300">
    <property type="match status" value="1"/>
</dbReference>
<evidence type="ECO:0000256" key="2">
    <source>
        <dbReference type="PROSITE-ProRule" id="PRU00169"/>
    </source>
</evidence>
<dbReference type="InterPro" id="IPR011006">
    <property type="entry name" value="CheY-like_superfamily"/>
</dbReference>
<dbReference type="InterPro" id="IPR036890">
    <property type="entry name" value="HATPase_C_sf"/>
</dbReference>
<keyword evidence="1" id="KW-0378">Hydrolase</keyword>